<proteinExistence type="predicted"/>
<dbReference type="STRING" id="71717.A0A4Y7T6H4"/>
<feature type="non-terminal residue" evidence="2">
    <location>
        <position position="729"/>
    </location>
</feature>
<feature type="domain" description="DUF6589" evidence="1">
    <location>
        <begin position="287"/>
        <end position="701"/>
    </location>
</feature>
<dbReference type="AlphaFoldDB" id="A0A4Y7T6H4"/>
<dbReference type="Pfam" id="PF20231">
    <property type="entry name" value="DUF6589"/>
    <property type="match status" value="1"/>
</dbReference>
<evidence type="ECO:0000259" key="1">
    <source>
        <dbReference type="Pfam" id="PF20231"/>
    </source>
</evidence>
<gene>
    <name evidence="2" type="ORF">FA13DRAFT_1580641</name>
</gene>
<name>A0A4Y7T6H4_COPMI</name>
<dbReference type="EMBL" id="QPFP01000026">
    <property type="protein sequence ID" value="TEB29725.1"/>
    <property type="molecule type" value="Genomic_DNA"/>
</dbReference>
<dbReference type="OrthoDB" id="3203379at2759"/>
<comment type="caution">
    <text evidence="2">The sequence shown here is derived from an EMBL/GenBank/DDBJ whole genome shotgun (WGS) entry which is preliminary data.</text>
</comment>
<reference evidence="2 3" key="1">
    <citation type="journal article" date="2019" name="Nat. Ecol. Evol.">
        <title>Megaphylogeny resolves global patterns of mushroom evolution.</title>
        <authorList>
            <person name="Varga T."/>
            <person name="Krizsan K."/>
            <person name="Foldi C."/>
            <person name="Dima B."/>
            <person name="Sanchez-Garcia M."/>
            <person name="Sanchez-Ramirez S."/>
            <person name="Szollosi G.J."/>
            <person name="Szarkandi J.G."/>
            <person name="Papp V."/>
            <person name="Albert L."/>
            <person name="Andreopoulos W."/>
            <person name="Angelini C."/>
            <person name="Antonin V."/>
            <person name="Barry K.W."/>
            <person name="Bougher N.L."/>
            <person name="Buchanan P."/>
            <person name="Buyck B."/>
            <person name="Bense V."/>
            <person name="Catcheside P."/>
            <person name="Chovatia M."/>
            <person name="Cooper J."/>
            <person name="Damon W."/>
            <person name="Desjardin D."/>
            <person name="Finy P."/>
            <person name="Geml J."/>
            <person name="Haridas S."/>
            <person name="Hughes K."/>
            <person name="Justo A."/>
            <person name="Karasinski D."/>
            <person name="Kautmanova I."/>
            <person name="Kiss B."/>
            <person name="Kocsube S."/>
            <person name="Kotiranta H."/>
            <person name="LaButti K.M."/>
            <person name="Lechner B.E."/>
            <person name="Liimatainen K."/>
            <person name="Lipzen A."/>
            <person name="Lukacs Z."/>
            <person name="Mihaltcheva S."/>
            <person name="Morgado L.N."/>
            <person name="Niskanen T."/>
            <person name="Noordeloos M.E."/>
            <person name="Ohm R.A."/>
            <person name="Ortiz-Santana B."/>
            <person name="Ovrebo C."/>
            <person name="Racz N."/>
            <person name="Riley R."/>
            <person name="Savchenko A."/>
            <person name="Shiryaev A."/>
            <person name="Soop K."/>
            <person name="Spirin V."/>
            <person name="Szebenyi C."/>
            <person name="Tomsovsky M."/>
            <person name="Tulloss R.E."/>
            <person name="Uehling J."/>
            <person name="Grigoriev I.V."/>
            <person name="Vagvolgyi C."/>
            <person name="Papp T."/>
            <person name="Martin F.M."/>
            <person name="Miettinen O."/>
            <person name="Hibbett D.S."/>
            <person name="Nagy L.G."/>
        </authorList>
    </citation>
    <scope>NUCLEOTIDE SEQUENCE [LARGE SCALE GENOMIC DNA]</scope>
    <source>
        <strain evidence="2 3">FP101781</strain>
    </source>
</reference>
<dbReference type="Proteomes" id="UP000298030">
    <property type="component" value="Unassembled WGS sequence"/>
</dbReference>
<accession>A0A4Y7T6H4</accession>
<evidence type="ECO:0000313" key="3">
    <source>
        <dbReference type="Proteomes" id="UP000298030"/>
    </source>
</evidence>
<keyword evidence="3" id="KW-1185">Reference proteome</keyword>
<feature type="non-terminal residue" evidence="2">
    <location>
        <position position="1"/>
    </location>
</feature>
<organism evidence="2 3">
    <name type="scientific">Coprinellus micaceus</name>
    <name type="common">Glistening ink-cap mushroom</name>
    <name type="synonym">Coprinus micaceus</name>
    <dbReference type="NCBI Taxonomy" id="71717"/>
    <lineage>
        <taxon>Eukaryota</taxon>
        <taxon>Fungi</taxon>
        <taxon>Dikarya</taxon>
        <taxon>Basidiomycota</taxon>
        <taxon>Agaricomycotina</taxon>
        <taxon>Agaricomycetes</taxon>
        <taxon>Agaricomycetidae</taxon>
        <taxon>Agaricales</taxon>
        <taxon>Agaricineae</taxon>
        <taxon>Psathyrellaceae</taxon>
        <taxon>Coprinellus</taxon>
    </lineage>
</organism>
<dbReference type="InterPro" id="IPR046496">
    <property type="entry name" value="DUF6589"/>
</dbReference>
<protein>
    <recommendedName>
        <fullName evidence="1">DUF6589 domain-containing protein</fullName>
    </recommendedName>
</protein>
<evidence type="ECO:0000313" key="2">
    <source>
        <dbReference type="EMBL" id="TEB29725.1"/>
    </source>
</evidence>
<sequence>IYEAIQKTCWFMEGQRINLPIFLDGLSWGNAQCIGDAKVKEQRPALLIELPEILDRWYKPPRTGSKPQPAGAMKALGEWVFKIAAQVITDELKALGPAFRLPAGRDVDAEQLTEQGLMEMRDIMKAEAPNLWKILNDVMTMDTSAKKKDPDKIIIAVISMAAYHRSHHSNRLQKLLAIYLKFRGVSAKGFDTLHAMGFVMSHKWACEVIDRMSKQALDEVVRLIELFPWVVSYDNVNIPFRVFSQRLDNQKDPGASTAATVYIKQDAQQLSESINALLKETRKAGIEKPLTEETILELEHNSYPLIKRQMEYIVLRMLLDSPDFDLTTYKHRRSDVLNPPPALDSLPTGPDHATLQYLLGTVDIPEASYEDNSRLVNEWFRQLGFNTKEQKVKLAMEKIVTWVGDQLTVDRLRHLFIRRADDDNSFDRMDYATFVFGWLHLQMALANSLHKQFFGTTGGQGLKQAFELLNKKQLNTPRTQGPFHHDVVEAISTVLEAHIYEDWVRVAGVHSLSDLHDCTAPELKDLAAELVQTGASGAVMDGITHSGCPDILRQQIILFCRDALQYAVLDEAIKEGDVGMMEAMLLLPTLFFHFVGGGNSKYAIEVLELMQGLYVEWPQEVADFVWHHCWLVNSSGHPRSFCPINKAQEMNIKDIKVTYRSEGPNIKWPYLRKLHPAIPIIRVVINFIEHQFGTIVRGKKHSVPSKEKDIAKLRASFSSSKLHKQQPGR</sequence>